<dbReference type="PANTHER" id="PTHR30154">
    <property type="entry name" value="LEUCINE-RESPONSIVE REGULATORY PROTEIN"/>
    <property type="match status" value="1"/>
</dbReference>
<dbReference type="Pfam" id="PF13404">
    <property type="entry name" value="HTH_AsnC-type"/>
    <property type="match status" value="2"/>
</dbReference>
<dbReference type="InterPro" id="IPR036390">
    <property type="entry name" value="WH_DNA-bd_sf"/>
</dbReference>
<dbReference type="InterPro" id="IPR000485">
    <property type="entry name" value="AsnC-type_HTH_dom"/>
</dbReference>
<accession>A0A7W9UMK8</accession>
<keyword evidence="3" id="KW-0804">Transcription</keyword>
<dbReference type="InterPro" id="IPR036388">
    <property type="entry name" value="WH-like_DNA-bd_sf"/>
</dbReference>
<evidence type="ECO:0000256" key="4">
    <source>
        <dbReference type="SAM" id="MobiDB-lite"/>
    </source>
</evidence>
<sequence length="346" mass="37402">MAAAEMHNLSSLDALDRQIVQILQLDPRRPFSRVGAELGVAEQTVARRYRRLRRDGVVRVIGAVDAPAVGENDWIVRVRCRPDGAQQVAEALAKRPDAAWVSIAAAGAEVVFSLHPRSPGDRDDLLVQRLRRSAPVHDISASMILHRFLGRDVRDWRGRRSGQDTPPPAVDGTEDDPSLRPEDTALLDLLARDGRTGYSVLARATGLTIGRVTRRIAALQAAGILYFDLDIAPAAQGSSLIAFLWLGVAPVRLDAVGRAVADQPETAYAAAITGPFNLFAVLSCDNADDLYRYVTTRMAALDGVHSFELSPVLRRLKQAGTHTADGRLTPPAPAPRRGRPGVTSAT</sequence>
<dbReference type="PRINTS" id="PR00033">
    <property type="entry name" value="HTHASNC"/>
</dbReference>
<feature type="domain" description="HTH asnC-type" evidence="5">
    <location>
        <begin position="12"/>
        <end position="72"/>
    </location>
</feature>
<evidence type="ECO:0000259" key="5">
    <source>
        <dbReference type="PROSITE" id="PS50956"/>
    </source>
</evidence>
<dbReference type="GO" id="GO:0005829">
    <property type="term" value="C:cytosol"/>
    <property type="evidence" value="ECO:0007669"/>
    <property type="project" value="TreeGrafter"/>
</dbReference>
<proteinExistence type="predicted"/>
<organism evidence="6 7">
    <name type="scientific">Nocardia transvalensis</name>
    <dbReference type="NCBI Taxonomy" id="37333"/>
    <lineage>
        <taxon>Bacteria</taxon>
        <taxon>Bacillati</taxon>
        <taxon>Actinomycetota</taxon>
        <taxon>Actinomycetes</taxon>
        <taxon>Mycobacteriales</taxon>
        <taxon>Nocardiaceae</taxon>
        <taxon>Nocardia</taxon>
    </lineage>
</organism>
<evidence type="ECO:0000256" key="3">
    <source>
        <dbReference type="ARBA" id="ARBA00023163"/>
    </source>
</evidence>
<keyword evidence="2 6" id="KW-0238">DNA-binding</keyword>
<dbReference type="InterPro" id="IPR019887">
    <property type="entry name" value="Tscrpt_reg_AsnC/Lrp_C"/>
</dbReference>
<dbReference type="PANTHER" id="PTHR30154:SF34">
    <property type="entry name" value="TRANSCRIPTIONAL REGULATOR AZLB"/>
    <property type="match status" value="1"/>
</dbReference>
<dbReference type="InterPro" id="IPR011008">
    <property type="entry name" value="Dimeric_a/b-barrel"/>
</dbReference>
<dbReference type="EMBL" id="JACHIT010000002">
    <property type="protein sequence ID" value="MBB5918467.1"/>
    <property type="molecule type" value="Genomic_DNA"/>
</dbReference>
<dbReference type="AlphaFoldDB" id="A0A7W9UMK8"/>
<comment type="caution">
    <text evidence="6">The sequence shown here is derived from an EMBL/GenBank/DDBJ whole genome shotgun (WGS) entry which is preliminary data.</text>
</comment>
<dbReference type="RefSeq" id="WP_040753520.1">
    <property type="nucleotide sequence ID" value="NZ_JACHIT010000002.1"/>
</dbReference>
<evidence type="ECO:0000256" key="1">
    <source>
        <dbReference type="ARBA" id="ARBA00023015"/>
    </source>
</evidence>
<gene>
    <name evidence="6" type="ORF">BJY24_007379</name>
</gene>
<dbReference type="Pfam" id="PF01037">
    <property type="entry name" value="AsnC_trans_reg"/>
    <property type="match status" value="1"/>
</dbReference>
<dbReference type="Gene3D" id="3.30.70.920">
    <property type="match status" value="1"/>
</dbReference>
<dbReference type="Proteomes" id="UP000540412">
    <property type="component" value="Unassembled WGS sequence"/>
</dbReference>
<name>A0A7W9UMK8_9NOCA</name>
<dbReference type="SUPFAM" id="SSF46785">
    <property type="entry name" value="Winged helix' DNA-binding domain"/>
    <property type="match status" value="2"/>
</dbReference>
<keyword evidence="1" id="KW-0805">Transcription regulation</keyword>
<evidence type="ECO:0000313" key="7">
    <source>
        <dbReference type="Proteomes" id="UP000540412"/>
    </source>
</evidence>
<protein>
    <submittedName>
        <fullName evidence="6">DNA-binding Lrp family transcriptional regulator</fullName>
    </submittedName>
</protein>
<dbReference type="GO" id="GO:0043565">
    <property type="term" value="F:sequence-specific DNA binding"/>
    <property type="evidence" value="ECO:0007669"/>
    <property type="project" value="InterPro"/>
</dbReference>
<dbReference type="Gene3D" id="1.10.10.10">
    <property type="entry name" value="Winged helix-like DNA-binding domain superfamily/Winged helix DNA-binding domain"/>
    <property type="match status" value="2"/>
</dbReference>
<dbReference type="GO" id="GO:0043200">
    <property type="term" value="P:response to amino acid"/>
    <property type="evidence" value="ECO:0007669"/>
    <property type="project" value="TreeGrafter"/>
</dbReference>
<dbReference type="SMART" id="SM00344">
    <property type="entry name" value="HTH_ASNC"/>
    <property type="match status" value="2"/>
</dbReference>
<feature type="region of interest" description="Disordered" evidence="4">
    <location>
        <begin position="157"/>
        <end position="180"/>
    </location>
</feature>
<feature type="region of interest" description="Disordered" evidence="4">
    <location>
        <begin position="320"/>
        <end position="346"/>
    </location>
</feature>
<evidence type="ECO:0000313" key="6">
    <source>
        <dbReference type="EMBL" id="MBB5918467.1"/>
    </source>
</evidence>
<keyword evidence="7" id="KW-1185">Reference proteome</keyword>
<dbReference type="SUPFAM" id="SSF54909">
    <property type="entry name" value="Dimeric alpha+beta barrel"/>
    <property type="match status" value="1"/>
</dbReference>
<evidence type="ECO:0000256" key="2">
    <source>
        <dbReference type="ARBA" id="ARBA00023125"/>
    </source>
</evidence>
<dbReference type="InterPro" id="IPR019888">
    <property type="entry name" value="Tscrpt_reg_AsnC-like"/>
</dbReference>
<dbReference type="PROSITE" id="PS50956">
    <property type="entry name" value="HTH_ASNC_2"/>
    <property type="match status" value="1"/>
</dbReference>
<reference evidence="6 7" key="1">
    <citation type="submission" date="2020-08" db="EMBL/GenBank/DDBJ databases">
        <title>Sequencing the genomes of 1000 actinobacteria strains.</title>
        <authorList>
            <person name="Klenk H.-P."/>
        </authorList>
    </citation>
    <scope>NUCLEOTIDE SEQUENCE [LARGE SCALE GENOMIC DNA]</scope>
    <source>
        <strain evidence="6 7">DSM 43582</strain>
    </source>
</reference>